<evidence type="ECO:0000256" key="3">
    <source>
        <dbReference type="ARBA" id="ARBA00022842"/>
    </source>
</evidence>
<dbReference type="CDD" id="cd18876">
    <property type="entry name" value="NUDIX_Hydrolase"/>
    <property type="match status" value="1"/>
</dbReference>
<feature type="domain" description="Nudix hydrolase" evidence="4">
    <location>
        <begin position="7"/>
        <end position="137"/>
    </location>
</feature>
<evidence type="ECO:0000256" key="1">
    <source>
        <dbReference type="ARBA" id="ARBA00001946"/>
    </source>
</evidence>
<keyword evidence="3" id="KW-0460">Magnesium</keyword>
<proteinExistence type="predicted"/>
<name>A0A0A0JDH7_9MICO</name>
<comment type="caution">
    <text evidence="5">The sequence shown here is derived from an EMBL/GenBank/DDBJ whole genome shotgun (WGS) entry which is preliminary data.</text>
</comment>
<evidence type="ECO:0000256" key="2">
    <source>
        <dbReference type="ARBA" id="ARBA00022801"/>
    </source>
</evidence>
<protein>
    <submittedName>
        <fullName evidence="5">NUDIX hydrolase</fullName>
    </submittedName>
</protein>
<dbReference type="InterPro" id="IPR015797">
    <property type="entry name" value="NUDIX_hydrolase-like_dom_sf"/>
</dbReference>
<keyword evidence="2 5" id="KW-0378">Hydrolase</keyword>
<dbReference type="Gene3D" id="3.90.79.10">
    <property type="entry name" value="Nucleoside Triphosphate Pyrophosphohydrolase"/>
    <property type="match status" value="1"/>
</dbReference>
<dbReference type="Pfam" id="PF00293">
    <property type="entry name" value="NUDIX"/>
    <property type="match status" value="1"/>
</dbReference>
<evidence type="ECO:0000313" key="5">
    <source>
        <dbReference type="EMBL" id="KGN33691.1"/>
    </source>
</evidence>
<dbReference type="eggNOG" id="COG0494">
    <property type="taxonomic scope" value="Bacteria"/>
</dbReference>
<dbReference type="AlphaFoldDB" id="A0A0A0JDH7"/>
<dbReference type="InterPro" id="IPR020084">
    <property type="entry name" value="NUDIX_hydrolase_CS"/>
</dbReference>
<accession>A0A0A0JDH7</accession>
<keyword evidence="6" id="KW-1185">Reference proteome</keyword>
<sequence>MLNAKLPRKRNIAQGLLRNEAGDVLLCELTYKSEWDLPGGVVDPMESPAACVVREISEELGAAVNVEGLVAVNWLPPWRGWDDAVLFLFDLGTVPGDFTAGLTLSRRELKAVHWVAPADIGAHVAPYTARMLEQILEGERTAYLPYFENSDVPGSML</sequence>
<dbReference type="Proteomes" id="UP000030002">
    <property type="component" value="Unassembled WGS sequence"/>
</dbReference>
<dbReference type="EMBL" id="AVPJ01000003">
    <property type="protein sequence ID" value="KGN33691.1"/>
    <property type="molecule type" value="Genomic_DNA"/>
</dbReference>
<evidence type="ECO:0000313" key="6">
    <source>
        <dbReference type="Proteomes" id="UP000030002"/>
    </source>
</evidence>
<gene>
    <name evidence="5" type="ORF">N802_07695</name>
</gene>
<dbReference type="STRING" id="1385520.N802_07695"/>
<dbReference type="PROSITE" id="PS51462">
    <property type="entry name" value="NUDIX"/>
    <property type="match status" value="1"/>
</dbReference>
<reference evidence="5 6" key="1">
    <citation type="submission" date="2013-08" db="EMBL/GenBank/DDBJ databases">
        <title>The genome sequence of Knoellia sinensis.</title>
        <authorList>
            <person name="Zhu W."/>
            <person name="Wang G."/>
        </authorList>
    </citation>
    <scope>NUCLEOTIDE SEQUENCE [LARGE SCALE GENOMIC DNA]</scope>
    <source>
        <strain evidence="5 6">KCTC 19936</strain>
    </source>
</reference>
<dbReference type="PROSITE" id="PS00893">
    <property type="entry name" value="NUDIX_BOX"/>
    <property type="match status" value="1"/>
</dbReference>
<evidence type="ECO:0000259" key="4">
    <source>
        <dbReference type="PROSITE" id="PS51462"/>
    </source>
</evidence>
<organism evidence="5 6">
    <name type="scientific">Knoellia sinensis KCTC 19936</name>
    <dbReference type="NCBI Taxonomy" id="1385520"/>
    <lineage>
        <taxon>Bacteria</taxon>
        <taxon>Bacillati</taxon>
        <taxon>Actinomycetota</taxon>
        <taxon>Actinomycetes</taxon>
        <taxon>Micrococcales</taxon>
        <taxon>Intrasporangiaceae</taxon>
        <taxon>Knoellia</taxon>
    </lineage>
</organism>
<dbReference type="PANTHER" id="PTHR43046">
    <property type="entry name" value="GDP-MANNOSE MANNOSYL HYDROLASE"/>
    <property type="match status" value="1"/>
</dbReference>
<comment type="cofactor">
    <cofactor evidence="1">
        <name>Mg(2+)</name>
        <dbReference type="ChEBI" id="CHEBI:18420"/>
    </cofactor>
</comment>
<dbReference type="PANTHER" id="PTHR43046:SF12">
    <property type="entry name" value="GDP-MANNOSE MANNOSYL HYDROLASE"/>
    <property type="match status" value="1"/>
</dbReference>
<dbReference type="InterPro" id="IPR000086">
    <property type="entry name" value="NUDIX_hydrolase_dom"/>
</dbReference>
<dbReference type="SUPFAM" id="SSF55811">
    <property type="entry name" value="Nudix"/>
    <property type="match status" value="1"/>
</dbReference>
<dbReference type="GO" id="GO:0016787">
    <property type="term" value="F:hydrolase activity"/>
    <property type="evidence" value="ECO:0007669"/>
    <property type="project" value="UniProtKB-KW"/>
</dbReference>